<dbReference type="RefSeq" id="WP_354492340.1">
    <property type="nucleotide sequence ID" value="NZ_JBEPMC010000006.1"/>
</dbReference>
<dbReference type="InterPro" id="IPR036754">
    <property type="entry name" value="YbaK/aa-tRNA-synt-asso_dom_sf"/>
</dbReference>
<feature type="domain" description="YbaK/aminoacyl-tRNA synthetase-associated" evidence="1">
    <location>
        <begin position="19"/>
        <end position="70"/>
    </location>
</feature>
<comment type="caution">
    <text evidence="2">The sequence shown here is derived from an EMBL/GenBank/DDBJ whole genome shotgun (WGS) entry which is preliminary data.</text>
</comment>
<organism evidence="2 3">
    <name type="scientific">Mesorhizobium robiniae</name>
    <dbReference type="NCBI Taxonomy" id="559315"/>
    <lineage>
        <taxon>Bacteria</taxon>
        <taxon>Pseudomonadati</taxon>
        <taxon>Pseudomonadota</taxon>
        <taxon>Alphaproteobacteria</taxon>
        <taxon>Hyphomicrobiales</taxon>
        <taxon>Phyllobacteriaceae</taxon>
        <taxon>Mesorhizobium</taxon>
    </lineage>
</organism>
<gene>
    <name evidence="2" type="ORF">ABID19_003667</name>
</gene>
<name>A0ABV2GQR3_9HYPH</name>
<reference evidence="2 3" key="1">
    <citation type="submission" date="2024-06" db="EMBL/GenBank/DDBJ databases">
        <title>Genomic Encyclopedia of Type Strains, Phase IV (KMG-IV): sequencing the most valuable type-strain genomes for metagenomic binning, comparative biology and taxonomic classification.</title>
        <authorList>
            <person name="Goeker M."/>
        </authorList>
    </citation>
    <scope>NUCLEOTIDE SEQUENCE [LARGE SCALE GENOMIC DNA]</scope>
    <source>
        <strain evidence="2 3">DSM 100022</strain>
    </source>
</reference>
<dbReference type="Gene3D" id="3.90.960.10">
    <property type="entry name" value="YbaK/aminoacyl-tRNA synthetase-associated domain"/>
    <property type="match status" value="1"/>
</dbReference>
<evidence type="ECO:0000313" key="3">
    <source>
        <dbReference type="Proteomes" id="UP001549204"/>
    </source>
</evidence>
<keyword evidence="3" id="KW-1185">Reference proteome</keyword>
<dbReference type="InterPro" id="IPR007214">
    <property type="entry name" value="YbaK/aa-tRNA-synth-assoc-dom"/>
</dbReference>
<evidence type="ECO:0000313" key="2">
    <source>
        <dbReference type="EMBL" id="MET3580628.1"/>
    </source>
</evidence>
<dbReference type="EMBL" id="JBEPMC010000006">
    <property type="protein sequence ID" value="MET3580628.1"/>
    <property type="molecule type" value="Genomic_DNA"/>
</dbReference>
<evidence type="ECO:0000259" key="1">
    <source>
        <dbReference type="Pfam" id="PF04073"/>
    </source>
</evidence>
<sequence>MRLHGRPDRQVFGFQGETSGKLFLFLVSGSNQLDLVKAARLTGEPLKRADRRQIRDETGFAIGGLAPIGHLDETLSIAYGPPPARMALCSPPSLRAIVNAARAVIATLAS</sequence>
<dbReference type="Proteomes" id="UP001549204">
    <property type="component" value="Unassembled WGS sequence"/>
</dbReference>
<accession>A0ABV2GQR3</accession>
<dbReference type="Pfam" id="PF04073">
    <property type="entry name" value="tRNA_edit"/>
    <property type="match status" value="1"/>
</dbReference>
<dbReference type="SUPFAM" id="SSF55826">
    <property type="entry name" value="YbaK/ProRS associated domain"/>
    <property type="match status" value="1"/>
</dbReference>
<protein>
    <recommendedName>
        <fullName evidence="1">YbaK/aminoacyl-tRNA synthetase-associated domain-containing protein</fullName>
    </recommendedName>
</protein>
<proteinExistence type="predicted"/>